<accession>A0A0J7Z7P1</accession>
<dbReference type="OrthoDB" id="3210164at2"/>
<reference evidence="1 2" key="1">
    <citation type="submission" date="2015-06" db="EMBL/GenBank/DDBJ databases">
        <authorList>
            <person name="Ju K.-S."/>
            <person name="Doroghazi J.R."/>
            <person name="Metcalf W.W."/>
        </authorList>
    </citation>
    <scope>NUCLEOTIDE SEQUENCE [LARGE SCALE GENOMIC DNA]</scope>
    <source>
        <strain evidence="1 2">NRRL 3414</strain>
    </source>
</reference>
<evidence type="ECO:0000313" key="1">
    <source>
        <dbReference type="EMBL" id="KMS71203.1"/>
    </source>
</evidence>
<protein>
    <submittedName>
        <fullName evidence="1">Uncharacterized protein</fullName>
    </submittedName>
</protein>
<dbReference type="AlphaFoldDB" id="A0A0J7Z7P1"/>
<dbReference type="Gene3D" id="3.40.50.1820">
    <property type="entry name" value="alpha/beta hydrolase"/>
    <property type="match status" value="1"/>
</dbReference>
<dbReference type="InterPro" id="IPR029058">
    <property type="entry name" value="AB_hydrolase_fold"/>
</dbReference>
<organism evidence="1 2">
    <name type="scientific">Streptomyces viridochromogenes</name>
    <dbReference type="NCBI Taxonomy" id="1938"/>
    <lineage>
        <taxon>Bacteria</taxon>
        <taxon>Bacillati</taxon>
        <taxon>Actinomycetota</taxon>
        <taxon>Actinomycetes</taxon>
        <taxon>Kitasatosporales</taxon>
        <taxon>Streptomycetaceae</taxon>
        <taxon>Streptomyces</taxon>
    </lineage>
</organism>
<dbReference type="PATRIC" id="fig|1938.3.peg.5309"/>
<evidence type="ECO:0000313" key="2">
    <source>
        <dbReference type="Proteomes" id="UP000037432"/>
    </source>
</evidence>
<sequence>MAAGGPEAAVERFMRWAAGDVNWEQMEPGLRQRMLANGETLFGVEMGKFEPYCPDDAALAGITAPTRALISEDSPDFFHVVATWLTAHLGTELLRTPGTHTPQFDHPEELVRTIKPFLAV</sequence>
<gene>
    <name evidence="1" type="ORF">ACM01_28535</name>
</gene>
<dbReference type="EMBL" id="LFNT01000039">
    <property type="protein sequence ID" value="KMS71203.1"/>
    <property type="molecule type" value="Genomic_DNA"/>
</dbReference>
<dbReference type="RefSeq" id="WP_048584254.1">
    <property type="nucleotide sequence ID" value="NZ_LFNT01000039.1"/>
</dbReference>
<comment type="caution">
    <text evidence="1">The sequence shown here is derived from an EMBL/GenBank/DDBJ whole genome shotgun (WGS) entry which is preliminary data.</text>
</comment>
<proteinExistence type="predicted"/>
<dbReference type="SUPFAM" id="SSF53474">
    <property type="entry name" value="alpha/beta-Hydrolases"/>
    <property type="match status" value="1"/>
</dbReference>
<name>A0A0J7Z7P1_STRVR</name>
<dbReference type="Proteomes" id="UP000037432">
    <property type="component" value="Unassembled WGS sequence"/>
</dbReference>